<name>A0A7X6S1Y3_9STRE</name>
<accession>A0A7X6S1Y3</accession>
<evidence type="ECO:0000313" key="1">
    <source>
        <dbReference type="EMBL" id="NKZ21287.1"/>
    </source>
</evidence>
<sequence>MKRLGVLVLGLFPLVGCQQVNQPSEKKVDSPTTEQVYQAIVSDYETALHAEDRKLPEGSLVNPISLDMTWRYGGFEEVTVVSQEVDLDQDGQKELLVGAKVPGDEQEWTIYTGAYGVLEGQVVDLLAPILVEESDNMLVFYTNNRLSVNQARSDATLVTAVYQLKGASFEELAYFEMPLGGDASRARDRRGTLYSQEDSEEVLTTALEHGWEEEVLQ</sequence>
<organism evidence="1 2">
    <name type="scientific">Streptococcus ovuberis</name>
    <dbReference type="NCBI Taxonomy" id="1936207"/>
    <lineage>
        <taxon>Bacteria</taxon>
        <taxon>Bacillati</taxon>
        <taxon>Bacillota</taxon>
        <taxon>Bacilli</taxon>
        <taxon>Lactobacillales</taxon>
        <taxon>Streptococcaceae</taxon>
        <taxon>Streptococcus</taxon>
    </lineage>
</organism>
<reference evidence="1 2" key="1">
    <citation type="submission" date="2020-04" db="EMBL/GenBank/DDBJ databases">
        <title>MicrobeNet Type strains.</title>
        <authorList>
            <person name="Nicholson A.C."/>
        </authorList>
    </citation>
    <scope>NUCLEOTIDE SEQUENCE [LARGE SCALE GENOMIC DNA]</scope>
    <source>
        <strain evidence="1 2">CCUG 69612</strain>
    </source>
</reference>
<proteinExistence type="predicted"/>
<dbReference type="AlphaFoldDB" id="A0A7X6S1Y3"/>
<dbReference type="EMBL" id="JAAXPR010000029">
    <property type="protein sequence ID" value="NKZ21287.1"/>
    <property type="molecule type" value="Genomic_DNA"/>
</dbReference>
<keyword evidence="2" id="KW-1185">Reference proteome</keyword>
<comment type="caution">
    <text evidence="1">The sequence shown here is derived from an EMBL/GenBank/DDBJ whole genome shotgun (WGS) entry which is preliminary data.</text>
</comment>
<dbReference type="Proteomes" id="UP000522720">
    <property type="component" value="Unassembled WGS sequence"/>
</dbReference>
<protein>
    <submittedName>
        <fullName evidence="1">Uncharacterized protein</fullName>
    </submittedName>
</protein>
<evidence type="ECO:0000313" key="2">
    <source>
        <dbReference type="Proteomes" id="UP000522720"/>
    </source>
</evidence>
<dbReference type="RefSeq" id="WP_168550015.1">
    <property type="nucleotide sequence ID" value="NZ_JAAXPR010000029.1"/>
</dbReference>
<gene>
    <name evidence="1" type="ORF">HF992_10750</name>
</gene>